<protein>
    <submittedName>
        <fullName evidence="1">Plasmid maintenance system killer protein</fullName>
    </submittedName>
</protein>
<dbReference type="PANTHER" id="PTHR40266">
    <property type="entry name" value="TOXIN HIGB-1"/>
    <property type="match status" value="1"/>
</dbReference>
<name>A0A2W4ZQ40_9CYAN</name>
<dbReference type="AlphaFoldDB" id="A0A2W4ZQ40"/>
<dbReference type="Gene3D" id="3.30.2310.20">
    <property type="entry name" value="RelE-like"/>
    <property type="match status" value="1"/>
</dbReference>
<evidence type="ECO:0000313" key="1">
    <source>
        <dbReference type="EMBL" id="PZO60691.1"/>
    </source>
</evidence>
<organism evidence="1 2">
    <name type="scientific">Phormidesmis priestleyi</name>
    <dbReference type="NCBI Taxonomy" id="268141"/>
    <lineage>
        <taxon>Bacteria</taxon>
        <taxon>Bacillati</taxon>
        <taxon>Cyanobacteriota</taxon>
        <taxon>Cyanophyceae</taxon>
        <taxon>Leptolyngbyales</taxon>
        <taxon>Leptolyngbyaceae</taxon>
        <taxon>Phormidesmis</taxon>
    </lineage>
</organism>
<accession>A0A2W4ZQ40</accession>
<sequence length="99" mass="11324">MGIRSFRNSATADINYGKTTKGALKLLPQPLHRKAQLKLARLNAASSLRDLKELRGNRFETLRGDRAGQYSIRINDQYRLCFQWDGNDADNVEIVDYHS</sequence>
<reference evidence="2" key="1">
    <citation type="submission" date="2018-04" db="EMBL/GenBank/DDBJ databases">
        <authorList>
            <person name="Cornet L."/>
        </authorList>
    </citation>
    <scope>NUCLEOTIDE SEQUENCE [LARGE SCALE GENOMIC DNA]</scope>
</reference>
<dbReference type="EMBL" id="QBMP01000008">
    <property type="protein sequence ID" value="PZO60691.1"/>
    <property type="molecule type" value="Genomic_DNA"/>
</dbReference>
<dbReference type="PANTHER" id="PTHR40266:SF2">
    <property type="entry name" value="TOXIN HIGB-1"/>
    <property type="match status" value="1"/>
</dbReference>
<evidence type="ECO:0000313" key="2">
    <source>
        <dbReference type="Proteomes" id="UP000249794"/>
    </source>
</evidence>
<dbReference type="Proteomes" id="UP000249794">
    <property type="component" value="Unassembled WGS sequence"/>
</dbReference>
<gene>
    <name evidence="1" type="ORF">DCF15_01680</name>
</gene>
<comment type="caution">
    <text evidence="1">The sequence shown here is derived from an EMBL/GenBank/DDBJ whole genome shotgun (WGS) entry which is preliminary data.</text>
</comment>
<reference evidence="1 2" key="2">
    <citation type="submission" date="2018-06" db="EMBL/GenBank/DDBJ databases">
        <title>Metagenomic assembly of (sub)arctic Cyanobacteria and their associated microbiome from non-axenic cultures.</title>
        <authorList>
            <person name="Baurain D."/>
        </authorList>
    </citation>
    <scope>NUCLEOTIDE SEQUENCE [LARGE SCALE GENOMIC DNA]</scope>
    <source>
        <strain evidence="1">ULC027bin1</strain>
    </source>
</reference>
<dbReference type="SUPFAM" id="SSF143011">
    <property type="entry name" value="RelE-like"/>
    <property type="match status" value="1"/>
</dbReference>
<dbReference type="InterPro" id="IPR007711">
    <property type="entry name" value="HigB-1"/>
</dbReference>
<proteinExistence type="predicted"/>
<dbReference type="InterPro" id="IPR035093">
    <property type="entry name" value="RelE/ParE_toxin_dom_sf"/>
</dbReference>
<dbReference type="Pfam" id="PF05015">
    <property type="entry name" value="HigB-like_toxin"/>
    <property type="match status" value="1"/>
</dbReference>